<dbReference type="CDD" id="cd01148">
    <property type="entry name" value="TroA_a"/>
    <property type="match status" value="1"/>
</dbReference>
<evidence type="ECO:0000256" key="2">
    <source>
        <dbReference type="SAM" id="SignalP"/>
    </source>
</evidence>
<dbReference type="RefSeq" id="WP_277105476.1">
    <property type="nucleotide sequence ID" value="NZ_BAAAJS010000078.1"/>
</dbReference>
<feature type="domain" description="Fe/B12 periplasmic-binding" evidence="3">
    <location>
        <begin position="53"/>
        <end position="330"/>
    </location>
</feature>
<evidence type="ECO:0000259" key="3">
    <source>
        <dbReference type="PROSITE" id="PS50983"/>
    </source>
</evidence>
<accession>A0ABU2B9P1</accession>
<dbReference type="Gene3D" id="3.40.50.1980">
    <property type="entry name" value="Nitrogenase molybdenum iron protein domain"/>
    <property type="match status" value="2"/>
</dbReference>
<comment type="caution">
    <text evidence="4">The sequence shown here is derived from an EMBL/GenBank/DDBJ whole genome shotgun (WGS) entry which is preliminary data.</text>
</comment>
<evidence type="ECO:0000313" key="5">
    <source>
        <dbReference type="Proteomes" id="UP001183619"/>
    </source>
</evidence>
<dbReference type="SUPFAM" id="SSF53807">
    <property type="entry name" value="Helical backbone' metal receptor"/>
    <property type="match status" value="1"/>
</dbReference>
<proteinExistence type="inferred from homology"/>
<protein>
    <submittedName>
        <fullName evidence="4">Iron complex transport system substrate-binding protein</fullName>
    </submittedName>
</protein>
<dbReference type="Pfam" id="PF01497">
    <property type="entry name" value="Peripla_BP_2"/>
    <property type="match status" value="1"/>
</dbReference>
<dbReference type="InterPro" id="IPR050902">
    <property type="entry name" value="ABC_Transporter_SBP"/>
</dbReference>
<feature type="signal peptide" evidence="2">
    <location>
        <begin position="1"/>
        <end position="21"/>
    </location>
</feature>
<organism evidence="4 5">
    <name type="scientific">Corynebacterium felinum</name>
    <dbReference type="NCBI Taxonomy" id="131318"/>
    <lineage>
        <taxon>Bacteria</taxon>
        <taxon>Bacillati</taxon>
        <taxon>Actinomycetota</taxon>
        <taxon>Actinomycetes</taxon>
        <taxon>Mycobacteriales</taxon>
        <taxon>Corynebacteriaceae</taxon>
        <taxon>Corynebacterium</taxon>
    </lineage>
</organism>
<dbReference type="InterPro" id="IPR002491">
    <property type="entry name" value="ABC_transptr_periplasmic_BD"/>
</dbReference>
<keyword evidence="5" id="KW-1185">Reference proteome</keyword>
<dbReference type="Proteomes" id="UP001183619">
    <property type="component" value="Unassembled WGS sequence"/>
</dbReference>
<evidence type="ECO:0000256" key="1">
    <source>
        <dbReference type="ARBA" id="ARBA00008814"/>
    </source>
</evidence>
<dbReference type="EMBL" id="JAVDYF010000001">
    <property type="protein sequence ID" value="MDR7355370.1"/>
    <property type="molecule type" value="Genomic_DNA"/>
</dbReference>
<sequence length="355" mass="38506">MKKTLVVLGISSLLLAGCSNAADNASTATTQAASEGITVTNCGEEVTFTKADNLFVNDGNIISIVLATGARDKIKYVSSVQRDLDILKAKYGKDAEDLNDVAKEYPSLEEIVSKQPDIYVAGWNYGFNEGKNLTPDTLKEQGIDSYLLTESCRQEGTTKRGIVDPWTAVTTDLENIGKITGNEDTAQKVIEDQDARLQALKDADQPEKAPVAFLFDSGSDTIFTSGKFGAPQAILEAAGAKNAAEDVEDTWTTVGWEHLTSNTPDVFVFVEYPGQEFEEKVKMLKEHPATKDLPAVKENRFINLPYAMWTSGPLNIDGAEHVRKGLEKFGLVPASEITPGLKLPDSVPGQEHFIG</sequence>
<feature type="chain" id="PRO_5047218867" evidence="2">
    <location>
        <begin position="22"/>
        <end position="355"/>
    </location>
</feature>
<evidence type="ECO:0000313" key="4">
    <source>
        <dbReference type="EMBL" id="MDR7355370.1"/>
    </source>
</evidence>
<reference evidence="4 5" key="1">
    <citation type="submission" date="2023-07" db="EMBL/GenBank/DDBJ databases">
        <title>Sequencing the genomes of 1000 actinobacteria strains.</title>
        <authorList>
            <person name="Klenk H.-P."/>
        </authorList>
    </citation>
    <scope>NUCLEOTIDE SEQUENCE [LARGE SCALE GENOMIC DNA]</scope>
    <source>
        <strain evidence="4 5">DSM 44508</strain>
    </source>
</reference>
<comment type="similarity">
    <text evidence="1">Belongs to the bacterial solute-binding protein 8 family.</text>
</comment>
<keyword evidence="2" id="KW-0732">Signal</keyword>
<dbReference type="PROSITE" id="PS50983">
    <property type="entry name" value="FE_B12_PBP"/>
    <property type="match status" value="1"/>
</dbReference>
<dbReference type="PANTHER" id="PTHR30535:SF7">
    <property type="entry name" value="IRON(III) DICITRATE-BINDING PROTEIN"/>
    <property type="match status" value="1"/>
</dbReference>
<name>A0ABU2B9P1_9CORY</name>
<dbReference type="PANTHER" id="PTHR30535">
    <property type="entry name" value="VITAMIN B12-BINDING PROTEIN"/>
    <property type="match status" value="1"/>
</dbReference>
<gene>
    <name evidence="4" type="ORF">J2S37_001908</name>
</gene>
<dbReference type="PROSITE" id="PS51257">
    <property type="entry name" value="PROKAR_LIPOPROTEIN"/>
    <property type="match status" value="1"/>
</dbReference>